<feature type="compositionally biased region" description="Polar residues" evidence="1">
    <location>
        <begin position="149"/>
        <end position="159"/>
    </location>
</feature>
<gene>
    <name evidence="2" type="ORF">SAMN06296416_102345</name>
</gene>
<sequence length="216" mass="22297">MAGVRLRAKPCFASACLTHAGSSAASMPRTVPRCPGHRLLDTWLALEARPIEVAICHLAKGDDRRAGGAESRPWVSQGGLRGTAARLGERPARCAGPVRAANESAARLKDTTSSGGRSTPSPSGGGSCRGRSRSRYPRKREKNLFGVVQQPNGWSSETTGFGGHGKTCGSVPPKPAWSVGPAVPGPQAAADQGQSGSSCHAVPACAPLLENAAWKN</sequence>
<feature type="compositionally biased region" description="Low complexity" evidence="1">
    <location>
        <begin position="111"/>
        <end position="122"/>
    </location>
</feature>
<accession>A0A286D3T8</accession>
<proteinExistence type="predicted"/>
<dbReference type="EMBL" id="OCND01000002">
    <property type="protein sequence ID" value="SOD53311.1"/>
    <property type="molecule type" value="Genomic_DNA"/>
</dbReference>
<evidence type="ECO:0000313" key="2">
    <source>
        <dbReference type="EMBL" id="SOD53311.1"/>
    </source>
</evidence>
<dbReference type="Proteomes" id="UP000219374">
    <property type="component" value="Unassembled WGS sequence"/>
</dbReference>
<dbReference type="AlphaFoldDB" id="A0A286D3T8"/>
<feature type="compositionally biased region" description="Low complexity" evidence="1">
    <location>
        <begin position="178"/>
        <end position="198"/>
    </location>
</feature>
<organism evidence="2 3">
    <name type="scientific">Pseudoxanthomonas wuyuanensis</name>
    <dbReference type="NCBI Taxonomy" id="1073196"/>
    <lineage>
        <taxon>Bacteria</taxon>
        <taxon>Pseudomonadati</taxon>
        <taxon>Pseudomonadota</taxon>
        <taxon>Gammaproteobacteria</taxon>
        <taxon>Lysobacterales</taxon>
        <taxon>Lysobacteraceae</taxon>
        <taxon>Pseudoxanthomonas</taxon>
    </lineage>
</organism>
<reference evidence="2 3" key="1">
    <citation type="submission" date="2017-09" db="EMBL/GenBank/DDBJ databases">
        <authorList>
            <person name="Ehlers B."/>
            <person name="Leendertz F.H."/>
        </authorList>
    </citation>
    <scope>NUCLEOTIDE SEQUENCE [LARGE SCALE GENOMIC DNA]</scope>
    <source>
        <strain evidence="2 3">CGMCC 1.10978</strain>
    </source>
</reference>
<name>A0A286D3T8_9GAMM</name>
<evidence type="ECO:0000313" key="3">
    <source>
        <dbReference type="Proteomes" id="UP000219374"/>
    </source>
</evidence>
<keyword evidence="3" id="KW-1185">Reference proteome</keyword>
<evidence type="ECO:0000256" key="1">
    <source>
        <dbReference type="SAM" id="MobiDB-lite"/>
    </source>
</evidence>
<protein>
    <submittedName>
        <fullName evidence="2">Uncharacterized protein</fullName>
    </submittedName>
</protein>
<feature type="region of interest" description="Disordered" evidence="1">
    <location>
        <begin position="62"/>
        <end position="200"/>
    </location>
</feature>
<feature type="compositionally biased region" description="Basic residues" evidence="1">
    <location>
        <begin position="130"/>
        <end position="141"/>
    </location>
</feature>